<keyword evidence="1 4" id="KW-0479">Metal-binding</keyword>
<protein>
    <submittedName>
        <fullName evidence="6">Cysteine and glycine-rich protein 2</fullName>
    </submittedName>
</protein>
<evidence type="ECO:0000256" key="2">
    <source>
        <dbReference type="ARBA" id="ARBA00022833"/>
    </source>
</evidence>
<organism evidence="6">
    <name type="scientific">Lygus hesperus</name>
    <name type="common">Western plant bug</name>
    <dbReference type="NCBI Taxonomy" id="30085"/>
    <lineage>
        <taxon>Eukaryota</taxon>
        <taxon>Metazoa</taxon>
        <taxon>Ecdysozoa</taxon>
        <taxon>Arthropoda</taxon>
        <taxon>Hexapoda</taxon>
        <taxon>Insecta</taxon>
        <taxon>Pterygota</taxon>
        <taxon>Neoptera</taxon>
        <taxon>Paraneoptera</taxon>
        <taxon>Hemiptera</taxon>
        <taxon>Heteroptera</taxon>
        <taxon>Panheteroptera</taxon>
        <taxon>Cimicomorpha</taxon>
        <taxon>Miridae</taxon>
        <taxon>Mirini</taxon>
        <taxon>Lygus</taxon>
    </lineage>
</organism>
<feature type="domain" description="LIM zinc-binding" evidence="5">
    <location>
        <begin position="133"/>
        <end position="193"/>
    </location>
</feature>
<sequence>MHAGYVCIFLRTFVIEEPTEELSEVQAAARRKEVINLGGGAVACVICEKRSYPAETIYFEKIPYHVDCFRCIKCNRKIEGVFNAAMFEYKLYCRRCFQHDNLNRLQAQVKWRPSTSSGSQASGAFAKLGGGSVPCAVCNKACYPAETANFEGKVYHDRCLACSECNTGCTVNNIFQYDNKLYCNKCWTKHNFNRKQLETASKWKPSTSGGSATQSGQFSSLGGGGIKCFDCNKTVYPAEAINYETRVYHPKCFRCNNCQQRIQTINHAEHKGPIPYCKRCFTQLELWRPDK</sequence>
<dbReference type="PROSITE" id="PS00478">
    <property type="entry name" value="LIM_DOMAIN_1"/>
    <property type="match status" value="1"/>
</dbReference>
<evidence type="ECO:0000256" key="3">
    <source>
        <dbReference type="ARBA" id="ARBA00023038"/>
    </source>
</evidence>
<name>A0A0A9YM48_LYGHE</name>
<feature type="domain" description="LIM zinc-binding" evidence="5">
    <location>
        <begin position="42"/>
        <end position="103"/>
    </location>
</feature>
<dbReference type="InterPro" id="IPR001781">
    <property type="entry name" value="Znf_LIM"/>
</dbReference>
<dbReference type="Gene3D" id="2.10.110.10">
    <property type="entry name" value="Cysteine Rich Protein"/>
    <property type="match status" value="3"/>
</dbReference>
<dbReference type="PANTHER" id="PTHR24206">
    <property type="entry name" value="OS06G0237300 PROTEIN"/>
    <property type="match status" value="1"/>
</dbReference>
<dbReference type="CDD" id="cd08368">
    <property type="entry name" value="LIM"/>
    <property type="match status" value="1"/>
</dbReference>
<dbReference type="EMBL" id="GBHO01011429">
    <property type="protein sequence ID" value="JAG32175.1"/>
    <property type="molecule type" value="Transcribed_RNA"/>
</dbReference>
<keyword evidence="2 4" id="KW-0862">Zinc</keyword>
<feature type="domain" description="LIM zinc-binding" evidence="5">
    <location>
        <begin position="226"/>
        <end position="287"/>
    </location>
</feature>
<proteinExistence type="predicted"/>
<dbReference type="SUPFAM" id="SSF57716">
    <property type="entry name" value="Glucocorticoid receptor-like (DNA-binding domain)"/>
    <property type="match status" value="3"/>
</dbReference>
<accession>A0A0A9YM48</accession>
<evidence type="ECO:0000256" key="1">
    <source>
        <dbReference type="ARBA" id="ARBA00022723"/>
    </source>
</evidence>
<gene>
    <name evidence="6" type="primary">Csrp2_0</name>
    <name evidence="7" type="synonym">Csrp2_1</name>
    <name evidence="7" type="ORF">CM83_16634</name>
    <name evidence="6" type="ORF">CM83_16638</name>
</gene>
<dbReference type="AlphaFoldDB" id="A0A0A9YM48"/>
<dbReference type="Pfam" id="PF00412">
    <property type="entry name" value="LIM"/>
    <property type="match status" value="3"/>
</dbReference>
<reference evidence="6" key="1">
    <citation type="journal article" date="2014" name="PLoS ONE">
        <title>Transcriptome-Based Identification of ABC Transporters in the Western Tarnished Plant Bug Lygus hesperus.</title>
        <authorList>
            <person name="Hull J.J."/>
            <person name="Chaney K."/>
            <person name="Geib S.M."/>
            <person name="Fabrick J.A."/>
            <person name="Brent C.S."/>
            <person name="Walsh D."/>
            <person name="Lavine L.C."/>
        </authorList>
    </citation>
    <scope>NUCLEOTIDE SEQUENCE</scope>
</reference>
<evidence type="ECO:0000313" key="7">
    <source>
        <dbReference type="EMBL" id="JAG32175.1"/>
    </source>
</evidence>
<dbReference type="SMART" id="SM00132">
    <property type="entry name" value="LIM"/>
    <property type="match status" value="3"/>
</dbReference>
<evidence type="ECO:0000259" key="5">
    <source>
        <dbReference type="PROSITE" id="PS50023"/>
    </source>
</evidence>
<reference evidence="6" key="2">
    <citation type="submission" date="2014-07" db="EMBL/GenBank/DDBJ databases">
        <authorList>
            <person name="Hull J."/>
        </authorList>
    </citation>
    <scope>NUCLEOTIDE SEQUENCE</scope>
</reference>
<dbReference type="PROSITE" id="PS50023">
    <property type="entry name" value="LIM_DOMAIN_2"/>
    <property type="match status" value="3"/>
</dbReference>
<dbReference type="EMBL" id="GBHO01011431">
    <property type="protein sequence ID" value="JAG32173.1"/>
    <property type="molecule type" value="Transcribed_RNA"/>
</dbReference>
<evidence type="ECO:0000313" key="6">
    <source>
        <dbReference type="EMBL" id="JAG32173.1"/>
    </source>
</evidence>
<dbReference type="GO" id="GO:0046872">
    <property type="term" value="F:metal ion binding"/>
    <property type="evidence" value="ECO:0007669"/>
    <property type="project" value="UniProtKB-KW"/>
</dbReference>
<keyword evidence="3 4" id="KW-0440">LIM domain</keyword>
<evidence type="ECO:0000256" key="4">
    <source>
        <dbReference type="PROSITE-ProRule" id="PRU00125"/>
    </source>
</evidence>